<feature type="non-terminal residue" evidence="2">
    <location>
        <position position="1"/>
    </location>
</feature>
<feature type="non-terminal residue" evidence="2">
    <location>
        <position position="116"/>
    </location>
</feature>
<keyword evidence="3" id="KW-1185">Reference proteome</keyword>
<dbReference type="Proteomes" id="UP000678393">
    <property type="component" value="Unassembled WGS sequence"/>
</dbReference>
<evidence type="ECO:0000313" key="3">
    <source>
        <dbReference type="Proteomes" id="UP000678393"/>
    </source>
</evidence>
<comment type="caution">
    <text evidence="2">The sequence shown here is derived from an EMBL/GenBank/DDBJ whole genome shotgun (WGS) entry which is preliminary data.</text>
</comment>
<dbReference type="EMBL" id="CAJHNH020004334">
    <property type="protein sequence ID" value="CAG5130905.1"/>
    <property type="molecule type" value="Genomic_DNA"/>
</dbReference>
<reference evidence="2" key="1">
    <citation type="submission" date="2021-04" db="EMBL/GenBank/DDBJ databases">
        <authorList>
            <consortium name="Molecular Ecology Group"/>
        </authorList>
    </citation>
    <scope>NUCLEOTIDE SEQUENCE</scope>
</reference>
<protein>
    <submittedName>
        <fullName evidence="2">Uncharacterized protein</fullName>
    </submittedName>
</protein>
<accession>A0A8S3ZTP0</accession>
<feature type="coiled-coil region" evidence="1">
    <location>
        <begin position="30"/>
        <end position="71"/>
    </location>
</feature>
<sequence>KFYEAQLANYSSIRDDYMKKYTSFPLAVELEKKKQALAAAQRQLDDIMTVKQDLESRIASKEDELDSKIMTRIVVKIAKTQLATVQLRKVVDERLAEKANLADKLKEIRTTEHTGQ</sequence>
<dbReference type="OrthoDB" id="6022714at2759"/>
<organism evidence="2 3">
    <name type="scientific">Candidula unifasciata</name>
    <dbReference type="NCBI Taxonomy" id="100452"/>
    <lineage>
        <taxon>Eukaryota</taxon>
        <taxon>Metazoa</taxon>
        <taxon>Spiralia</taxon>
        <taxon>Lophotrochozoa</taxon>
        <taxon>Mollusca</taxon>
        <taxon>Gastropoda</taxon>
        <taxon>Heterobranchia</taxon>
        <taxon>Euthyneura</taxon>
        <taxon>Panpulmonata</taxon>
        <taxon>Eupulmonata</taxon>
        <taxon>Stylommatophora</taxon>
        <taxon>Helicina</taxon>
        <taxon>Helicoidea</taxon>
        <taxon>Geomitridae</taxon>
        <taxon>Candidula</taxon>
    </lineage>
</organism>
<proteinExistence type="predicted"/>
<name>A0A8S3ZTP0_9EUPU</name>
<evidence type="ECO:0000313" key="2">
    <source>
        <dbReference type="EMBL" id="CAG5130905.1"/>
    </source>
</evidence>
<keyword evidence="1" id="KW-0175">Coiled coil</keyword>
<evidence type="ECO:0000256" key="1">
    <source>
        <dbReference type="SAM" id="Coils"/>
    </source>
</evidence>
<dbReference type="AlphaFoldDB" id="A0A8S3ZTP0"/>
<gene>
    <name evidence="2" type="ORF">CUNI_LOCUS16463</name>
</gene>